<organism evidence="2 3">
    <name type="scientific">Paramecium primaurelia</name>
    <dbReference type="NCBI Taxonomy" id="5886"/>
    <lineage>
        <taxon>Eukaryota</taxon>
        <taxon>Sar</taxon>
        <taxon>Alveolata</taxon>
        <taxon>Ciliophora</taxon>
        <taxon>Intramacronucleata</taxon>
        <taxon>Oligohymenophorea</taxon>
        <taxon>Peniculida</taxon>
        <taxon>Parameciidae</taxon>
        <taxon>Paramecium</taxon>
    </lineage>
</organism>
<keyword evidence="1" id="KW-0472">Membrane</keyword>
<feature type="transmembrane region" description="Helical" evidence="1">
    <location>
        <begin position="1310"/>
        <end position="1333"/>
    </location>
</feature>
<gene>
    <name evidence="2" type="ORF">PPRIM_AZ9-3.1.T0130200</name>
</gene>
<evidence type="ECO:0000313" key="3">
    <source>
        <dbReference type="Proteomes" id="UP000688137"/>
    </source>
</evidence>
<dbReference type="PANTHER" id="PTHR31600">
    <property type="entry name" value="TINY MACROCYSTS PROTEIN B-RELATED"/>
    <property type="match status" value="1"/>
</dbReference>
<dbReference type="InterPro" id="IPR052994">
    <property type="entry name" value="Tiny_macrocysts_regulators"/>
</dbReference>
<feature type="transmembrane region" description="Helical" evidence="1">
    <location>
        <begin position="1561"/>
        <end position="1582"/>
    </location>
</feature>
<keyword evidence="3" id="KW-1185">Reference proteome</keyword>
<name>A0A8S1K3Q8_PARPR</name>
<feature type="transmembrane region" description="Helical" evidence="1">
    <location>
        <begin position="207"/>
        <end position="230"/>
    </location>
</feature>
<keyword evidence="1" id="KW-1133">Transmembrane helix</keyword>
<feature type="transmembrane region" description="Helical" evidence="1">
    <location>
        <begin position="180"/>
        <end position="201"/>
    </location>
</feature>
<comment type="caution">
    <text evidence="2">The sequence shown here is derived from an EMBL/GenBank/DDBJ whole genome shotgun (WGS) entry which is preliminary data.</text>
</comment>
<feature type="transmembrane region" description="Helical" evidence="1">
    <location>
        <begin position="147"/>
        <end position="168"/>
    </location>
</feature>
<keyword evidence="1" id="KW-0812">Transmembrane</keyword>
<evidence type="ECO:0000256" key="1">
    <source>
        <dbReference type="SAM" id="Phobius"/>
    </source>
</evidence>
<accession>A0A8S1K3Q8</accession>
<dbReference type="PANTHER" id="PTHR31600:SF2">
    <property type="entry name" value="GAMETE ENRICHED GENE 10 PROTEIN-RELATED"/>
    <property type="match status" value="1"/>
</dbReference>
<feature type="transmembrane region" description="Helical" evidence="1">
    <location>
        <begin position="1192"/>
        <end position="1214"/>
    </location>
</feature>
<feature type="transmembrane region" description="Helical" evidence="1">
    <location>
        <begin position="61"/>
        <end position="80"/>
    </location>
</feature>
<feature type="transmembrane region" description="Helical" evidence="1">
    <location>
        <begin position="21"/>
        <end position="41"/>
    </location>
</feature>
<feature type="transmembrane region" description="Helical" evidence="1">
    <location>
        <begin position="1002"/>
        <end position="1025"/>
    </location>
</feature>
<evidence type="ECO:0008006" key="4">
    <source>
        <dbReference type="Google" id="ProtNLM"/>
    </source>
</evidence>
<dbReference type="EMBL" id="CAJJDM010000010">
    <property type="protein sequence ID" value="CAD8049043.1"/>
    <property type="molecule type" value="Genomic_DNA"/>
</dbReference>
<proteinExistence type="predicted"/>
<evidence type="ECO:0000313" key="2">
    <source>
        <dbReference type="EMBL" id="CAD8049043.1"/>
    </source>
</evidence>
<dbReference type="OMA" id="TICANES"/>
<protein>
    <recommendedName>
        <fullName evidence="4">Transmembrane protein</fullName>
    </recommendedName>
</protein>
<dbReference type="Proteomes" id="UP000688137">
    <property type="component" value="Unassembled WGS sequence"/>
</dbReference>
<feature type="transmembrane region" description="Helical" evidence="1">
    <location>
        <begin position="106"/>
        <end position="127"/>
    </location>
</feature>
<feature type="transmembrane region" description="Helical" evidence="1">
    <location>
        <begin position="269"/>
        <end position="289"/>
    </location>
</feature>
<reference evidence="2" key="1">
    <citation type="submission" date="2021-01" db="EMBL/GenBank/DDBJ databases">
        <authorList>
            <consortium name="Genoscope - CEA"/>
            <person name="William W."/>
        </authorList>
    </citation>
    <scope>NUCLEOTIDE SEQUENCE</scope>
</reference>
<feature type="transmembrane region" description="Helical" evidence="1">
    <location>
        <begin position="242"/>
        <end position="263"/>
    </location>
</feature>
<sequence length="1618" mass="190417">MNNLIQKLSHQSLPFKISDEFATIIIAIKYFQVLAIIQPTYDRIHEPSLLFTTNILKSILIIPYASNFTLILLCLILLVMKELTLATFCIIENSTSKIVNKYGLKLIFYEILFFQQTTAIPELYLLIGLLNQNNKKVAFQSFKFAYIAPICIFIIIIVTIIAFFRVYFLRAQNIISDTKIFPKFTYFTILRFFLKICIIIISFQPSYAANLLKLCLGFGVFIVCLIELYIETTFEPSINRQLTIIISCLKLTTFVQLICYLFSPNKEDQMQSFYILFGIPIIFIITRIINQRKKLDILIYQSYKYPIIIQIEELYEFMSRLNSNKPSIELIIQQFQIYSRHSEHCKSCNTEYNYSIPKLIQCLIQNKFKKNKKSKDSENLMILYVNFLSNTMHQPLVAYVEVKKFEFRKKRFSIYYKFIRNQFALKLKEKIEDKQSHSTVKSNLTFSQQIEIKEIIQSFHLEDEYLKKYILLLNQKIKIWQLQIKGVENIGELIQVVSHYGQMLQKVMDQFFQDFHQSLNLKKCEQKNAIHLKLMSILYSLILNNTDQAQVYEQQIVTICANESNLPLDTICNASLLDDKVCLLTISMVKNKGKILNSNKKQLAKHFGFSCDDYHLISHINDLMPPFLIDVHNHLLELYLESAQSQLFRQFIQITTVQQDGLLQAKQLKLDNNFSYEDDYVITGCISKVKEGSEFIIFDSSGKILSATESIYHIMIQGIDQEATHAIQTLNQCYIFFFFPEILKIFAHHKITNKSYHNLEIEDQTTLITRFNISDFIIKYQKLYSSTSPYKYLQFEHRGSQHFQKSKTSGIQSECQSSFNKTIPKATSKPELQILTITYQKQIEDIMKKINEGGEATYSIKFILTYKVVGPESLHKSFFLMEIIDFRSKEQLLSKRRKVSVMKLHQNYIPNTSSRFKLDSFRDDSKRLDQSSEQFIQSFAQIHHQDDLLDHDHYSYKQKDFSVDENQQSEGSKTSLDSSKLNTNKECHIFINSKKIIKPLKVVIALSSLIMIIKLIYLIASLIIIQDSTNQIVQSNKNINAPLIFNRQFFQFFSLQWILLLQKLQIIDCSTYLLNQTDYKLTNISESTFQELNKLYSSFIEVEDSGLLENINYRSVGEDRQIVGYTYFILNLERTIKELFYFNKEFQIEYHHITTLMTLRINLYNVYYMSKTLISSYEELYGNTLDNQSLKIVVITFTIIIVLLFKIIIQFFFWNQCSIYQRQLIFMIGRLKEKEARQQILKSQQIKEILENKENIFNWRQINYSSYDFNNNQNNDIRSQRGSQQTTKIQNRQPIVLNTRIQDTSMNRKIIILILFLTYITFIVFIICGYILFRKEIQQMIPFQKMTLQFITFSTNLDAMIGSGMIIKSLPSIYDKLIQQRIITQEMIEKLQDANNQLFQLFEESEVNFDANLISIFEQITLSKQISDADKNTLESIYKYDICLKLLDDVPFCKYPEVNQTFINLYSNPNQVDDISNFYENGIKGIASQISSIIKQYFDYEISQQRYLFDVVGNEQFMNSKEFNTAFLQHFLFTTKTIDIFINIIQYSNQHFAEDNLITIQLYYCITGSIIIILYMIVYTKWIQINYFQFRFLKFGLSLLPQTIQNDPYIMNSIKQLS</sequence>